<dbReference type="SUPFAM" id="SSF64268">
    <property type="entry name" value="PX domain"/>
    <property type="match status" value="1"/>
</dbReference>
<dbReference type="FunFam" id="3.10.20.90:FF:000094">
    <property type="entry name" value="Sorting nexin-17 isoform1"/>
    <property type="match status" value="1"/>
</dbReference>
<evidence type="ECO:0000259" key="13">
    <source>
        <dbReference type="PROSITE" id="PS50195"/>
    </source>
</evidence>
<dbReference type="Gene3D" id="1.20.80.60">
    <property type="match status" value="1"/>
</dbReference>
<dbReference type="Proteomes" id="UP000472263">
    <property type="component" value="Chromosome 24"/>
</dbReference>
<dbReference type="InterPro" id="IPR048763">
    <property type="entry name" value="SNX17-31_FERM_F1"/>
</dbReference>
<proteinExistence type="inferred from homology"/>
<evidence type="ECO:0000256" key="7">
    <source>
        <dbReference type="ARBA" id="ARBA00022753"/>
    </source>
</evidence>
<keyword evidence="16" id="KW-1185">Reference proteome</keyword>
<dbReference type="CDD" id="cd16121">
    <property type="entry name" value="FERM_F1_SNX17"/>
    <property type="match status" value="1"/>
</dbReference>
<dbReference type="InterPro" id="IPR011993">
    <property type="entry name" value="PH-like_dom_sf"/>
</dbReference>
<keyword evidence="10" id="KW-0472">Membrane</keyword>
<dbReference type="Ensembl" id="ENSMMDT00005054799.1">
    <property type="protein sequence ID" value="ENSMMDP00005053757.1"/>
    <property type="gene ID" value="ENSMMDG00005024135.1"/>
</dbReference>
<evidence type="ECO:0000256" key="2">
    <source>
        <dbReference type="ARBA" id="ARBA00004412"/>
    </source>
</evidence>
<dbReference type="SMART" id="SM00312">
    <property type="entry name" value="PX"/>
    <property type="match status" value="1"/>
</dbReference>
<dbReference type="Pfam" id="PF21273">
    <property type="entry name" value="SNX17-27-31_F1_FERM"/>
    <property type="match status" value="1"/>
</dbReference>
<dbReference type="GO" id="GO:0032456">
    <property type="term" value="P:endocytic recycling"/>
    <property type="evidence" value="ECO:0007669"/>
    <property type="project" value="TreeGrafter"/>
</dbReference>
<dbReference type="Pfam" id="PF00787">
    <property type="entry name" value="PX"/>
    <property type="match status" value="1"/>
</dbReference>
<dbReference type="GeneTree" id="ENSGT00950000183212"/>
<evidence type="ECO:0000313" key="15">
    <source>
        <dbReference type="Ensembl" id="ENSMMDP00005053757.1"/>
    </source>
</evidence>
<keyword evidence="11" id="KW-0968">Cytoplasmic vesicle</keyword>
<dbReference type="PANTHER" id="PTHR12431:SF16">
    <property type="entry name" value="SORTING NEXIN-17"/>
    <property type="match status" value="1"/>
</dbReference>
<dbReference type="PANTHER" id="PTHR12431">
    <property type="entry name" value="SORTING NEXIN 17 AND 27"/>
    <property type="match status" value="1"/>
</dbReference>
<evidence type="ECO:0000256" key="8">
    <source>
        <dbReference type="ARBA" id="ARBA00022927"/>
    </source>
</evidence>
<dbReference type="GO" id="GO:0007165">
    <property type="term" value="P:signal transduction"/>
    <property type="evidence" value="ECO:0007669"/>
    <property type="project" value="InterPro"/>
</dbReference>
<dbReference type="GO" id="GO:0006886">
    <property type="term" value="P:intracellular protein transport"/>
    <property type="evidence" value="ECO:0007669"/>
    <property type="project" value="TreeGrafter"/>
</dbReference>
<evidence type="ECO:0000256" key="10">
    <source>
        <dbReference type="ARBA" id="ARBA00023136"/>
    </source>
</evidence>
<keyword evidence="6" id="KW-0963">Cytoplasm</keyword>
<dbReference type="Gene3D" id="3.30.1520.10">
    <property type="entry name" value="Phox-like domain"/>
    <property type="match status" value="1"/>
</dbReference>
<dbReference type="InterPro" id="IPR040842">
    <property type="entry name" value="SNX17/31_FERM"/>
</dbReference>
<dbReference type="FunFam" id="1.20.80.60:FF:000001">
    <property type="entry name" value="Sorting nexin-17 isoform1"/>
    <property type="match status" value="1"/>
</dbReference>
<dbReference type="PROSITE" id="PS50195">
    <property type="entry name" value="PX"/>
    <property type="match status" value="1"/>
</dbReference>
<dbReference type="InterPro" id="IPR001683">
    <property type="entry name" value="PX_dom"/>
</dbReference>
<reference evidence="15" key="1">
    <citation type="submission" date="2019-06" db="EMBL/GenBank/DDBJ databases">
        <authorList>
            <consortium name="Wellcome Sanger Institute Data Sharing"/>
        </authorList>
    </citation>
    <scope>NUCLEOTIDE SEQUENCE [LARGE SCALE GENOMIC DNA]</scope>
</reference>
<evidence type="ECO:0000256" key="9">
    <source>
        <dbReference type="ARBA" id="ARBA00023121"/>
    </source>
</evidence>
<reference evidence="15" key="2">
    <citation type="submission" date="2025-08" db="UniProtKB">
        <authorList>
            <consortium name="Ensembl"/>
        </authorList>
    </citation>
    <scope>IDENTIFICATION</scope>
</reference>
<dbReference type="GO" id="GO:0005769">
    <property type="term" value="C:early endosome"/>
    <property type="evidence" value="ECO:0007669"/>
    <property type="project" value="UniProtKB-SubCell"/>
</dbReference>
<keyword evidence="9" id="KW-0446">Lipid-binding</keyword>
<keyword evidence="7" id="KW-0967">Endosome</keyword>
<evidence type="ECO:0000259" key="14">
    <source>
        <dbReference type="PROSITE" id="PS50200"/>
    </source>
</evidence>
<accession>A0A668AK86</accession>
<dbReference type="InterPro" id="IPR037836">
    <property type="entry name" value="SNX17_FERM-like_dom"/>
</dbReference>
<dbReference type="InterPro" id="IPR036871">
    <property type="entry name" value="PX_dom_sf"/>
</dbReference>
<organism evidence="15 16">
    <name type="scientific">Myripristis murdjan</name>
    <name type="common">pinecone soldierfish</name>
    <dbReference type="NCBI Taxonomy" id="586833"/>
    <lineage>
        <taxon>Eukaryota</taxon>
        <taxon>Metazoa</taxon>
        <taxon>Chordata</taxon>
        <taxon>Craniata</taxon>
        <taxon>Vertebrata</taxon>
        <taxon>Euteleostomi</taxon>
        <taxon>Actinopterygii</taxon>
        <taxon>Neopterygii</taxon>
        <taxon>Teleostei</taxon>
        <taxon>Neoteleostei</taxon>
        <taxon>Acanthomorphata</taxon>
        <taxon>Holocentriformes</taxon>
        <taxon>Holocentridae</taxon>
        <taxon>Myripristis</taxon>
    </lineage>
</organism>
<sequence length="459" mass="51845">MHFSIPETEVRSGENGATYVAYNIHVNGVLHCRVRYSQLLGLHEQIKKEYGNNVVPAFPPKKIFTLTPAEVEQRREQLEKYMQAVRQDPLLGTSEMFNSFLRKAQQETQQIPTEEVALDICLSNGQKVTVNILTSDQTEDVLEAVASKLDLPDDLVGYFSLFLVREGVDGGLTFVRKLQEFELPYVSITSLRSSEFHILLRKSYWDMAYDSDVMENRVGLNLLYAQTVSDIERGWILVNKDQHRQLKSLQEKGSKKEFIRLGQTLKYFGYIKFDPCITDFPEKGCHVIVSAGNNELNFHVKLPNEQMKEGSFKVTRMRCWRVTSSVSGLGVSAKCEVKLELAFEYLMSKDRLQWVTITSPQAIMMSICLQSMVDELMVKKSGGSIKKMLRKRHNGSIHRSDSQQAVKSPPLLCAVTSVMQTKLSSVSLRGISASNSANDISGNDFHGNYAFEGIGDDDL</sequence>
<feature type="domain" description="Ras-associating" evidence="14">
    <location>
        <begin position="119"/>
        <end position="205"/>
    </location>
</feature>
<comment type="function">
    <text evidence="12">Critical regulator of endosomal recycling of numerous surface proteins, including integrins, signaling receptor and channels. Binds to NPxY sequences in the cytoplasmic tails of target cargos. Associates with retriever and CCC complexes to prevent lysosomal degradation and promote cell surface recycling of numerous cargos such as integrins ITGB1, ITGB5 and their associated alpha subunits. Also required for maintenance of normal cell surface levels of APP and LRP1. Interacts with membranes containing phosphatidylinositol 3-phosphate (PtdIns(3P)).</text>
</comment>
<dbReference type="PROSITE" id="PS50200">
    <property type="entry name" value="RA"/>
    <property type="match status" value="1"/>
</dbReference>
<evidence type="ECO:0000256" key="4">
    <source>
        <dbReference type="ARBA" id="ARBA00015282"/>
    </source>
</evidence>
<dbReference type="FunFam" id="3.30.1520.10:FF:000008">
    <property type="entry name" value="Sorting nexin-17 isoform1"/>
    <property type="match status" value="1"/>
</dbReference>
<name>A0A668AK86_9TELE</name>
<dbReference type="InterPro" id="IPR000159">
    <property type="entry name" value="RA_dom"/>
</dbReference>
<dbReference type="Gene3D" id="2.30.29.30">
    <property type="entry name" value="Pleckstrin-homology domain (PH domain)/Phosphotyrosine-binding domain (PTB)"/>
    <property type="match status" value="1"/>
</dbReference>
<dbReference type="Gene3D" id="3.10.20.90">
    <property type="entry name" value="Phosphatidylinositol 3-kinase Catalytic Subunit, Chain A, domain 1"/>
    <property type="match status" value="1"/>
</dbReference>
<dbReference type="AlphaFoldDB" id="A0A668AK86"/>
<evidence type="ECO:0000256" key="3">
    <source>
        <dbReference type="ARBA" id="ARBA00010883"/>
    </source>
</evidence>
<evidence type="ECO:0000256" key="12">
    <source>
        <dbReference type="ARBA" id="ARBA00045612"/>
    </source>
</evidence>
<dbReference type="CDD" id="cd06885">
    <property type="entry name" value="PX_SNX17_31"/>
    <property type="match status" value="1"/>
</dbReference>
<protein>
    <recommendedName>
        <fullName evidence="4">Sorting nexin-17</fullName>
    </recommendedName>
</protein>
<evidence type="ECO:0000256" key="11">
    <source>
        <dbReference type="ARBA" id="ARBA00023329"/>
    </source>
</evidence>
<dbReference type="GO" id="GO:0030659">
    <property type="term" value="C:cytoplasmic vesicle membrane"/>
    <property type="evidence" value="ECO:0007669"/>
    <property type="project" value="UniProtKB-SubCell"/>
</dbReference>
<evidence type="ECO:0000313" key="16">
    <source>
        <dbReference type="Proteomes" id="UP000472263"/>
    </source>
</evidence>
<dbReference type="CDD" id="cd13337">
    <property type="entry name" value="FERM-like_C_SNX17"/>
    <property type="match status" value="1"/>
</dbReference>
<gene>
    <name evidence="15" type="primary">SNX17</name>
    <name evidence="15" type="synonym">snx17</name>
</gene>
<reference evidence="15" key="3">
    <citation type="submission" date="2025-09" db="UniProtKB">
        <authorList>
            <consortium name="Ensembl"/>
        </authorList>
    </citation>
    <scope>IDENTIFICATION</scope>
</reference>
<dbReference type="FunFam" id="2.30.29.30:FF:000145">
    <property type="entry name" value="Sorting nexin-17 isoform1"/>
    <property type="match status" value="1"/>
</dbReference>
<dbReference type="Pfam" id="PF18116">
    <property type="entry name" value="SNX17_FERM_C"/>
    <property type="match status" value="1"/>
</dbReference>
<evidence type="ECO:0000256" key="6">
    <source>
        <dbReference type="ARBA" id="ARBA00022490"/>
    </source>
</evidence>
<dbReference type="InterPro" id="IPR048767">
    <property type="entry name" value="SNX17-31_FERM_F2"/>
</dbReference>
<dbReference type="GO" id="GO:0035091">
    <property type="term" value="F:phosphatidylinositol binding"/>
    <property type="evidence" value="ECO:0007669"/>
    <property type="project" value="InterPro"/>
</dbReference>
<keyword evidence="5" id="KW-0813">Transport</keyword>
<feature type="domain" description="PX" evidence="13">
    <location>
        <begin position="1"/>
        <end position="108"/>
    </location>
</feature>
<dbReference type="Pfam" id="PF21271">
    <property type="entry name" value="SNX17-31_F2_FERM"/>
    <property type="match status" value="1"/>
</dbReference>
<evidence type="ECO:0000256" key="5">
    <source>
        <dbReference type="ARBA" id="ARBA00022448"/>
    </source>
</evidence>
<keyword evidence="8" id="KW-0653">Protein transport</keyword>
<evidence type="ECO:0000256" key="1">
    <source>
        <dbReference type="ARBA" id="ARBA00004180"/>
    </source>
</evidence>
<comment type="similarity">
    <text evidence="3">Belongs to the sorting nexin family.</text>
</comment>
<dbReference type="InterPro" id="IPR028666">
    <property type="entry name" value="SNX17_FERM_N"/>
</dbReference>
<comment type="subcellular location">
    <subcellularLocation>
        <location evidence="1">Cytoplasmic vesicle membrane</location>
        <topology evidence="1">Peripheral membrane protein</topology>
        <orientation evidence="1">Cytoplasmic side</orientation>
    </subcellularLocation>
    <subcellularLocation>
        <location evidence="2">Early endosome</location>
    </subcellularLocation>
</comment>